<dbReference type="AlphaFoldDB" id="A0A3R9FII9"/>
<evidence type="ECO:0000313" key="2">
    <source>
        <dbReference type="Proteomes" id="UP000279911"/>
    </source>
</evidence>
<proteinExistence type="predicted"/>
<gene>
    <name evidence="1" type="ORF">EJA10_04560</name>
</gene>
<name>A0A3R9FII9_9BACI</name>
<organism evidence="1 2">
    <name type="scientific">Mesobacillus subterraneus</name>
    <dbReference type="NCBI Taxonomy" id="285983"/>
    <lineage>
        <taxon>Bacteria</taxon>
        <taxon>Bacillati</taxon>
        <taxon>Bacillota</taxon>
        <taxon>Bacilli</taxon>
        <taxon>Bacillales</taxon>
        <taxon>Bacillaceae</taxon>
        <taxon>Mesobacillus</taxon>
    </lineage>
</organism>
<comment type="caution">
    <text evidence="1">The sequence shown here is derived from an EMBL/GenBank/DDBJ whole genome shotgun (WGS) entry which is preliminary data.</text>
</comment>
<dbReference type="OrthoDB" id="2603162at2"/>
<dbReference type="Proteomes" id="UP000279911">
    <property type="component" value="Unassembled WGS sequence"/>
</dbReference>
<accession>A0A3R9FII9</accession>
<dbReference type="RefSeq" id="WP_125478808.1">
    <property type="nucleotide sequence ID" value="NZ_RSFW01000006.1"/>
</dbReference>
<dbReference type="EMBL" id="RSFW01000006">
    <property type="protein sequence ID" value="RSD28846.1"/>
    <property type="molecule type" value="Genomic_DNA"/>
</dbReference>
<evidence type="ECO:0000313" key="1">
    <source>
        <dbReference type="EMBL" id="RSD28846.1"/>
    </source>
</evidence>
<sequence>MQANDFELEAHAPFSLNYLVFLQNIFLNQDRKAENRLLHPYLDSSKWGLLPGEEFITNFKAVWKETLQKNSDRRLDHYGIIHDQQLLFERLFVQNEEGHHGFTESSAAFLAWWDSMAGRIAVERVFDADMMQKVYQELVLSLTTNPKNNRLVIDLLYDRPVLTDQCMGTWYIALPIEDLFIKDRRNHAMELMRASCL</sequence>
<reference evidence="2" key="1">
    <citation type="submission" date="2018-12" db="EMBL/GenBank/DDBJ databases">
        <title>Bacillus chawlae sp. nov., Bacillus glennii sp. nov., and Bacillus saganii sp. nov. Isolated from the Vehicle Assembly Building at Kennedy Space Center where the Viking Spacecraft were Assembled.</title>
        <authorList>
            <person name="Seuylemezian A."/>
            <person name="Vaishampayan P."/>
        </authorList>
    </citation>
    <scope>NUCLEOTIDE SEQUENCE [LARGE SCALE GENOMIC DNA]</scope>
    <source>
        <strain evidence="2">DSM 13966</strain>
    </source>
</reference>
<protein>
    <recommendedName>
        <fullName evidence="3">Group-specific protein</fullName>
    </recommendedName>
</protein>
<evidence type="ECO:0008006" key="3">
    <source>
        <dbReference type="Google" id="ProtNLM"/>
    </source>
</evidence>